<evidence type="ECO:0000259" key="3">
    <source>
        <dbReference type="Pfam" id="PF13464"/>
    </source>
</evidence>
<keyword evidence="2" id="KW-0472">Membrane</keyword>
<feature type="region of interest" description="Disordered" evidence="1">
    <location>
        <begin position="153"/>
        <end position="194"/>
    </location>
</feature>
<feature type="region of interest" description="Disordered" evidence="1">
    <location>
        <begin position="79"/>
        <end position="100"/>
    </location>
</feature>
<dbReference type="InterPro" id="IPR001387">
    <property type="entry name" value="Cro/C1-type_HTH"/>
</dbReference>
<evidence type="ECO:0000256" key="2">
    <source>
        <dbReference type="SAM" id="Phobius"/>
    </source>
</evidence>
<feature type="domain" description="Cytoskeleton protein RodZ-like C-terminal" evidence="3">
    <location>
        <begin position="218"/>
        <end position="285"/>
    </location>
</feature>
<feature type="transmembrane region" description="Helical" evidence="2">
    <location>
        <begin position="106"/>
        <end position="127"/>
    </location>
</feature>
<dbReference type="Pfam" id="PF13413">
    <property type="entry name" value="HTH_25"/>
    <property type="match status" value="1"/>
</dbReference>
<dbReference type="Proteomes" id="UP000247922">
    <property type="component" value="Unassembled WGS sequence"/>
</dbReference>
<reference evidence="4 5" key="1">
    <citation type="submission" date="2018-05" db="EMBL/GenBank/DDBJ databases">
        <title>Genomic Encyclopedia of Type Strains, Phase IV (KMG-IV): sequencing the most valuable type-strain genomes for metagenomic binning, comparative biology and taxonomic classification.</title>
        <authorList>
            <person name="Goeker M."/>
        </authorList>
    </citation>
    <scope>NUCLEOTIDE SEQUENCE [LARGE SCALE GENOMIC DNA]</scope>
    <source>
        <strain evidence="4 5">DSM 22440</strain>
    </source>
</reference>
<dbReference type="SUPFAM" id="SSF47413">
    <property type="entry name" value="lambda repressor-like DNA-binding domains"/>
    <property type="match status" value="1"/>
</dbReference>
<protein>
    <submittedName>
        <fullName evidence="4">Cytoskeletal protein RodZ</fullName>
    </submittedName>
</protein>
<gene>
    <name evidence="4" type="ORF">DES38_10252</name>
</gene>
<evidence type="ECO:0000313" key="4">
    <source>
        <dbReference type="EMBL" id="PXW92471.1"/>
    </source>
</evidence>
<sequence>MLIGERLKEARLEKGLSIEEIQGRTKIQARHLEAIERNDFSLIPGNFYVRAFIKEYAHIVELDVDALMVEHKSELPLTEASESRDFTQLRRSKASSKPKEKSPFQMLLPTIFVILLVLLVGYGVWYYTSNMSEDDQAANDANDVSDNANEEISIPATDTDEPDTPDENENDTPEEEPEEAPEEPEEESDAPTISQVSYSNDESIYHYQTSEETIELQFETTGQNWLEVEDPSGERQVYQTLNASNQPITVDISAYDYVYVRFGEPASISISVNDQAIELSEEIGATDVQELWVYINDAIDMVEE</sequence>
<organism evidence="4 5">
    <name type="scientific">Streptohalobacillus salinus</name>
    <dbReference type="NCBI Taxonomy" id="621096"/>
    <lineage>
        <taxon>Bacteria</taxon>
        <taxon>Bacillati</taxon>
        <taxon>Bacillota</taxon>
        <taxon>Bacilli</taxon>
        <taxon>Bacillales</taxon>
        <taxon>Bacillaceae</taxon>
        <taxon>Streptohalobacillus</taxon>
    </lineage>
</organism>
<keyword evidence="2" id="KW-0812">Transmembrane</keyword>
<accession>A0A2V3WGG8</accession>
<dbReference type="CDD" id="cd00093">
    <property type="entry name" value="HTH_XRE"/>
    <property type="match status" value="1"/>
</dbReference>
<dbReference type="OrthoDB" id="9797543at2"/>
<dbReference type="PANTHER" id="PTHR34475:SF1">
    <property type="entry name" value="CYTOSKELETON PROTEIN RODZ"/>
    <property type="match status" value="1"/>
</dbReference>
<keyword evidence="5" id="KW-1185">Reference proteome</keyword>
<name>A0A2V3WGG8_9BACI</name>
<evidence type="ECO:0000313" key="5">
    <source>
        <dbReference type="Proteomes" id="UP000247922"/>
    </source>
</evidence>
<feature type="compositionally biased region" description="Acidic residues" evidence="1">
    <location>
        <begin position="158"/>
        <end position="189"/>
    </location>
</feature>
<dbReference type="Gene3D" id="1.10.260.40">
    <property type="entry name" value="lambda repressor-like DNA-binding domains"/>
    <property type="match status" value="1"/>
</dbReference>
<dbReference type="EMBL" id="QJJR01000002">
    <property type="protein sequence ID" value="PXW92471.1"/>
    <property type="molecule type" value="Genomic_DNA"/>
</dbReference>
<keyword evidence="2" id="KW-1133">Transmembrane helix</keyword>
<dbReference type="InterPro" id="IPR010982">
    <property type="entry name" value="Lambda_DNA-bd_dom_sf"/>
</dbReference>
<dbReference type="PANTHER" id="PTHR34475">
    <property type="match status" value="1"/>
</dbReference>
<dbReference type="InterPro" id="IPR050400">
    <property type="entry name" value="Bact_Cytoskel_RodZ"/>
</dbReference>
<proteinExistence type="predicted"/>
<dbReference type="GO" id="GO:0003677">
    <property type="term" value="F:DNA binding"/>
    <property type="evidence" value="ECO:0007669"/>
    <property type="project" value="InterPro"/>
</dbReference>
<dbReference type="RefSeq" id="WP_110250355.1">
    <property type="nucleotide sequence ID" value="NZ_QJJR01000002.1"/>
</dbReference>
<dbReference type="InterPro" id="IPR025194">
    <property type="entry name" value="RodZ-like_C"/>
</dbReference>
<evidence type="ECO:0000256" key="1">
    <source>
        <dbReference type="SAM" id="MobiDB-lite"/>
    </source>
</evidence>
<dbReference type="AlphaFoldDB" id="A0A2V3WGG8"/>
<dbReference type="Pfam" id="PF13464">
    <property type="entry name" value="RodZ_C"/>
    <property type="match status" value="1"/>
</dbReference>
<comment type="caution">
    <text evidence="4">The sequence shown here is derived from an EMBL/GenBank/DDBJ whole genome shotgun (WGS) entry which is preliminary data.</text>
</comment>